<dbReference type="GO" id="GO:0016765">
    <property type="term" value="F:transferase activity, transferring alkyl or aryl (other than methyl) groups"/>
    <property type="evidence" value="ECO:0007669"/>
    <property type="project" value="InterPro"/>
</dbReference>
<reference evidence="2 3" key="1">
    <citation type="submission" date="2011-10" db="EMBL/GenBank/DDBJ databases">
        <authorList>
            <person name="Genoscope - CEA"/>
        </authorList>
    </citation>
    <scope>NUCLEOTIDE SEQUENCE [LARGE SCALE GENOMIC DNA]</scope>
    <source>
        <strain evidence="2 3">RCC 1105</strain>
    </source>
</reference>
<accession>K8EPD4</accession>
<dbReference type="KEGG" id="bpg:Bathy14g01130"/>
<feature type="region of interest" description="Disordered" evidence="1">
    <location>
        <begin position="178"/>
        <end position="242"/>
    </location>
</feature>
<dbReference type="InterPro" id="IPR036424">
    <property type="entry name" value="UPP_synth-like_sf"/>
</dbReference>
<feature type="region of interest" description="Disordered" evidence="1">
    <location>
        <begin position="145"/>
        <end position="166"/>
    </location>
</feature>
<dbReference type="RefSeq" id="XP_007509352.1">
    <property type="nucleotide sequence ID" value="XM_007509290.1"/>
</dbReference>
<organism evidence="2 3">
    <name type="scientific">Bathycoccus prasinos</name>
    <dbReference type="NCBI Taxonomy" id="41875"/>
    <lineage>
        <taxon>Eukaryota</taxon>
        <taxon>Viridiplantae</taxon>
        <taxon>Chlorophyta</taxon>
        <taxon>Mamiellophyceae</taxon>
        <taxon>Mamiellales</taxon>
        <taxon>Bathycoccaceae</taxon>
        <taxon>Bathycoccus</taxon>
    </lineage>
</organism>
<dbReference type="AlphaFoldDB" id="K8EPD4"/>
<evidence type="ECO:0000256" key="1">
    <source>
        <dbReference type="SAM" id="MobiDB-lite"/>
    </source>
</evidence>
<evidence type="ECO:0000313" key="2">
    <source>
        <dbReference type="EMBL" id="CCO19809.1"/>
    </source>
</evidence>
<proteinExistence type="predicted"/>
<gene>
    <name evidence="2" type="ordered locus">Bathy14g01130</name>
</gene>
<dbReference type="GeneID" id="19011677"/>
<dbReference type="Gene3D" id="3.40.1180.10">
    <property type="entry name" value="Decaprenyl diphosphate synthase-like"/>
    <property type="match status" value="1"/>
</dbReference>
<protein>
    <submittedName>
        <fullName evidence="2">Uncharacterized protein</fullName>
    </submittedName>
</protein>
<dbReference type="Proteomes" id="UP000198341">
    <property type="component" value="Chromosome 14"/>
</dbReference>
<evidence type="ECO:0000313" key="3">
    <source>
        <dbReference type="Proteomes" id="UP000198341"/>
    </source>
</evidence>
<keyword evidence="3" id="KW-1185">Reference proteome</keyword>
<feature type="compositionally biased region" description="Basic residues" evidence="1">
    <location>
        <begin position="152"/>
        <end position="162"/>
    </location>
</feature>
<sequence>MRSFFVFVFFLVALLIGKSLLLFIVARRNGKEDEREDEKNEYTTKGKAPTKPPKCVAFAFGADVLVSSRASFSLFSFFRGGFSTERDDDKKMVKEALRETVTFWATEAACESMVLYFDIGGRRTDEEEYLLERYVEECFLDGGGNRSSGNSHRARRNVRVKRYSSSSTRTMETVGEYVLGGSSGKENGEEGEENHGLFANGFENNGGRVTRSASSSAARQRRRTSTSTMTEREKTKKNKPMDVIILTPSTGYDILSSFTRSLRKRQMKTDEEKEAFLSSLVSMSSSSSKKDASTRRPPPATVALIERELKINFLKNQLPTPELLVSVSQIFSVGKFPGYLLSKCELAHVESLKRMKDTSTQKKILRDYLRSFQRFGT</sequence>
<dbReference type="EMBL" id="FO082265">
    <property type="protein sequence ID" value="CCO19809.1"/>
    <property type="molecule type" value="Genomic_DNA"/>
</dbReference>
<name>K8EPD4_9CHLO</name>